<dbReference type="InterPro" id="IPR015168">
    <property type="entry name" value="SsuA/THI5"/>
</dbReference>
<gene>
    <name evidence="2" type="ORF">IBL26_00670</name>
</gene>
<proteinExistence type="predicted"/>
<evidence type="ECO:0000259" key="1">
    <source>
        <dbReference type="Pfam" id="PF09084"/>
    </source>
</evidence>
<evidence type="ECO:0000313" key="3">
    <source>
        <dbReference type="Proteomes" id="UP000626026"/>
    </source>
</evidence>
<dbReference type="RefSeq" id="WP_187782503.1">
    <property type="nucleotide sequence ID" value="NZ_JACTVA010000001.1"/>
</dbReference>
<dbReference type="EMBL" id="JACTVA010000001">
    <property type="protein sequence ID" value="MBC9205331.1"/>
    <property type="molecule type" value="Genomic_DNA"/>
</dbReference>
<dbReference type="Pfam" id="PF09084">
    <property type="entry name" value="NMT1"/>
    <property type="match status" value="1"/>
</dbReference>
<dbReference type="InterPro" id="IPR006311">
    <property type="entry name" value="TAT_signal"/>
</dbReference>
<protein>
    <submittedName>
        <fullName evidence="2">ABC transporter substrate-binding protein</fullName>
    </submittedName>
</protein>
<dbReference type="Gene3D" id="3.40.190.10">
    <property type="entry name" value="Periplasmic binding protein-like II"/>
    <property type="match status" value="2"/>
</dbReference>
<keyword evidence="3" id="KW-1185">Reference proteome</keyword>
<comment type="caution">
    <text evidence="2">The sequence shown here is derived from an EMBL/GenBank/DDBJ whole genome shotgun (WGS) entry which is preliminary data.</text>
</comment>
<name>A0ABR7RG05_9PROT</name>
<dbReference type="Proteomes" id="UP000626026">
    <property type="component" value="Unassembled WGS sequence"/>
</dbReference>
<reference evidence="2 3" key="1">
    <citation type="journal article" date="2013" name="Int. J. Syst. Evol. Microbiol.">
        <title>Roseomonas aerophila sp. nov., isolated from air.</title>
        <authorList>
            <person name="Kim S.J."/>
            <person name="Weon H.Y."/>
            <person name="Ahn J.H."/>
            <person name="Hong S.B."/>
            <person name="Seok S.J."/>
            <person name="Whang K.S."/>
            <person name="Kwon S.W."/>
        </authorList>
    </citation>
    <scope>NUCLEOTIDE SEQUENCE [LARGE SCALE GENOMIC DNA]</scope>
    <source>
        <strain evidence="2 3">NBRC 108923</strain>
    </source>
</reference>
<dbReference type="PANTHER" id="PTHR30024:SF21">
    <property type="entry name" value="ABC TRANSPORTER SUBSTRATE-BINDING PROTEIN"/>
    <property type="match status" value="1"/>
</dbReference>
<dbReference type="SUPFAM" id="SSF53850">
    <property type="entry name" value="Periplasmic binding protein-like II"/>
    <property type="match status" value="1"/>
</dbReference>
<accession>A0ABR7RG05</accession>
<organism evidence="2 3">
    <name type="scientific">Teichococcus aerophilus</name>
    <dbReference type="NCBI Taxonomy" id="1224513"/>
    <lineage>
        <taxon>Bacteria</taxon>
        <taxon>Pseudomonadati</taxon>
        <taxon>Pseudomonadota</taxon>
        <taxon>Alphaproteobacteria</taxon>
        <taxon>Acetobacterales</taxon>
        <taxon>Roseomonadaceae</taxon>
        <taxon>Roseomonas</taxon>
    </lineage>
</organism>
<dbReference type="PROSITE" id="PS51318">
    <property type="entry name" value="TAT"/>
    <property type="match status" value="1"/>
</dbReference>
<evidence type="ECO:0000313" key="2">
    <source>
        <dbReference type="EMBL" id="MBC9205331.1"/>
    </source>
</evidence>
<sequence>MSDLGNRLGSRRGLLGLAAGLGAAAVVGPELVTRALAAPAVVAQTGSLDKVRFTWNQSALCLISSAVAQDDGIFRKHGLDVELLNFGGSTDVMLETIATGKADVGFGMILRWLKPLEQGFDVKLVAGIHAGCSYVVTTRASGITSIEGLRGKTIGIADISGTSRNLYAIMMQNAGMDPERDVTWKAYPDDVMPIAIAKGEIDAYVAGDPVVYYQVQASKGELFRLASNATGDWEARTCCVLGIRGRMIRENPDIATRIRRAILEAAQATHNNPDRAVELALQYSPRQRTSNPQDVRNMLQSLPYYHQPIGDEFRAQVLAYAQELKRAGVLRPRTDPAQYTDRIVASIPV</sequence>
<feature type="domain" description="SsuA/THI5-like" evidence="1">
    <location>
        <begin position="67"/>
        <end position="276"/>
    </location>
</feature>
<dbReference type="PANTHER" id="PTHR30024">
    <property type="entry name" value="ALIPHATIC SULFONATES-BINDING PROTEIN-RELATED"/>
    <property type="match status" value="1"/>
</dbReference>